<reference evidence="2" key="1">
    <citation type="journal article" date="2019" name="Int. J. Syst. Evol. Microbiol.">
        <title>The Global Catalogue of Microorganisms (GCM) 10K type strain sequencing project: providing services to taxonomists for standard genome sequencing and annotation.</title>
        <authorList>
            <consortium name="The Broad Institute Genomics Platform"/>
            <consortium name="The Broad Institute Genome Sequencing Center for Infectious Disease"/>
            <person name="Wu L."/>
            <person name="Ma J."/>
        </authorList>
    </citation>
    <scope>NUCLEOTIDE SEQUENCE [LARGE SCALE GENOMIC DNA]</scope>
    <source>
        <strain evidence="2">SYNS20</strain>
    </source>
</reference>
<comment type="caution">
    <text evidence="1">The sequence shown here is derived from an EMBL/GenBank/DDBJ whole genome shotgun (WGS) entry which is preliminary data.</text>
</comment>
<accession>A0ABW2JYK5</accession>
<protein>
    <submittedName>
        <fullName evidence="1">Uncharacterized protein</fullName>
    </submittedName>
</protein>
<gene>
    <name evidence="1" type="ORF">ACFQVC_41160</name>
</gene>
<evidence type="ECO:0000313" key="1">
    <source>
        <dbReference type="EMBL" id="MFC7310610.1"/>
    </source>
</evidence>
<keyword evidence="2" id="KW-1185">Reference proteome</keyword>
<dbReference type="Proteomes" id="UP001596523">
    <property type="component" value="Unassembled WGS sequence"/>
</dbReference>
<evidence type="ECO:0000313" key="2">
    <source>
        <dbReference type="Proteomes" id="UP001596523"/>
    </source>
</evidence>
<dbReference type="RefSeq" id="WP_381841455.1">
    <property type="nucleotide sequence ID" value="NZ_JBHTCF010000037.1"/>
</dbReference>
<dbReference type="EMBL" id="JBHTCF010000037">
    <property type="protein sequence ID" value="MFC7310610.1"/>
    <property type="molecule type" value="Genomic_DNA"/>
</dbReference>
<proteinExistence type="predicted"/>
<organism evidence="1 2">
    <name type="scientific">Streptomyces monticola</name>
    <dbReference type="NCBI Taxonomy" id="2666263"/>
    <lineage>
        <taxon>Bacteria</taxon>
        <taxon>Bacillati</taxon>
        <taxon>Actinomycetota</taxon>
        <taxon>Actinomycetes</taxon>
        <taxon>Kitasatosporales</taxon>
        <taxon>Streptomycetaceae</taxon>
        <taxon>Streptomyces</taxon>
    </lineage>
</organism>
<sequence length="330" mass="35741">MTTPPRPVRLAAAAVFALALLIALIQVGRADAAPISAAAARLASLTQDVRAADGHEYAARDDTGRTMDAAEIEQAPDGSYLAVYHSVLDDGRFHAAVATSADLRHWTRRHDFGPGTHQASLAKDPAGGYVLAYEKDPRNHIAVRRYADLDALLTGRATRAFDAPRTLSRCAEGTPSITAVHGGTVELTGHYRAGCDTDRQLTATLRDFRTWHAEPDRRLDGALRAWGNHGNIGDRAPLRLAGRELVLIEGQRWRDDFGSWRTYVYDARRGLAARLDLRTHGGSQAFANPSASLITAPDGEPAVLLSVFIPQEGSAPGEAGQLVFWRKLKD</sequence>
<name>A0ABW2JYK5_9ACTN</name>